<gene>
    <name evidence="3" type="ORF">FGO68_gene9279</name>
</gene>
<evidence type="ECO:0000313" key="4">
    <source>
        <dbReference type="Proteomes" id="UP000785679"/>
    </source>
</evidence>
<accession>A0A8J8SX86</accession>
<evidence type="ECO:0000313" key="3">
    <source>
        <dbReference type="EMBL" id="TNV74164.1"/>
    </source>
</evidence>
<dbReference type="AlphaFoldDB" id="A0A8J8SX86"/>
<proteinExistence type="predicted"/>
<feature type="compositionally biased region" description="Polar residues" evidence="2">
    <location>
        <begin position="99"/>
        <end position="114"/>
    </location>
</feature>
<protein>
    <submittedName>
        <fullName evidence="3">Uncharacterized protein</fullName>
    </submittedName>
</protein>
<dbReference type="OrthoDB" id="326847at2759"/>
<comment type="caution">
    <text evidence="3">The sequence shown here is derived from an EMBL/GenBank/DDBJ whole genome shotgun (WGS) entry which is preliminary data.</text>
</comment>
<keyword evidence="4" id="KW-1185">Reference proteome</keyword>
<dbReference type="EMBL" id="RRYP01017356">
    <property type="protein sequence ID" value="TNV74164.1"/>
    <property type="molecule type" value="Genomic_DNA"/>
</dbReference>
<evidence type="ECO:0000256" key="1">
    <source>
        <dbReference type="SAM" id="Coils"/>
    </source>
</evidence>
<feature type="coiled-coil region" evidence="1">
    <location>
        <begin position="635"/>
        <end position="703"/>
    </location>
</feature>
<keyword evidence="1" id="KW-0175">Coiled coil</keyword>
<evidence type="ECO:0000256" key="2">
    <source>
        <dbReference type="SAM" id="MobiDB-lite"/>
    </source>
</evidence>
<feature type="region of interest" description="Disordered" evidence="2">
    <location>
        <begin position="93"/>
        <end position="125"/>
    </location>
</feature>
<reference evidence="3" key="1">
    <citation type="submission" date="2019-06" db="EMBL/GenBank/DDBJ databases">
        <authorList>
            <person name="Zheng W."/>
        </authorList>
    </citation>
    <scope>NUCLEOTIDE SEQUENCE</scope>
    <source>
        <strain evidence="3">QDHG01</strain>
    </source>
</reference>
<sequence>MEFYSNGHQPSSSSSNILAGGGVISPKHVTLKETLDTDGNLLSSRKTIQSTISFLRPTHHHAQQQLPSIPMPEMSHTAVPGPRKKPIGKLQGALRASHMHQSASHNSESTQPFSNEDHRGGGAAWNNRTMANQSLITLKSLQEAEIFDQNISSIMNEVAGIERDFQIERMNETIKQKKQMIIFGATSPIGFNQSGYLHSIKETPRKIHTANRRLRQSVDNQQKLDFTHTINDSQEKPDILEEKHSQSSMTQNPRKVRVSQDVIRRKQPVLTPRGTQLNTVKSNFIEYKGSSPYKNSMKKIELAGLNTDLKEMTNDRIREEGGGTISKQSYAAMSVSSREKVGMLESARKTAQKKVIMHVNHFIPYFMQYHSLNSACLSDFAKDYQLREHSEYRNHLIDFDTKLIEVFNQRRERYVRKFYPQYIDGSPMKQTDESVLMNEFDDFEEGQHDEEVSKKNAEEFQKSDLQDIRMVFKDICQSFMQQTEKNESVFAEERKFFLKQSLKDQEVQNKLQKRIEHLEVQIKDEKAYAYDLFIKEEVSKACARALVRYDTVTEHMLLMDTPSKSRAVNSKLEKSPEDSEAQSKFKDLYDDLLQQFECEKKLNIQMTDVLEDKVSELIAENGTLKLKNISLIKDFEAQQEEIALLKQQIKSLSQEIEKSARENHHLQQILQKQDDSKISVYQYELVKTDLDKAQSQLVSLNTQLAISVAEKDTLFSHLADIKNSLIFVMANVDKRYEFTNNMINGKMLALEDKVVRVQDVIKDTVQFSNRTYFMEEARNLKLERLKAEKDNLVITEKLKLAKKRINDLECIITEYRQRESGHIVAGHFGNNAGVSEEDINDIQDEIQDVNVMNNIAGSVTKSQFSGVQQTITIEHE</sequence>
<organism evidence="3 4">
    <name type="scientific">Halteria grandinella</name>
    <dbReference type="NCBI Taxonomy" id="5974"/>
    <lineage>
        <taxon>Eukaryota</taxon>
        <taxon>Sar</taxon>
        <taxon>Alveolata</taxon>
        <taxon>Ciliophora</taxon>
        <taxon>Intramacronucleata</taxon>
        <taxon>Spirotrichea</taxon>
        <taxon>Stichotrichia</taxon>
        <taxon>Sporadotrichida</taxon>
        <taxon>Halteriidae</taxon>
        <taxon>Halteria</taxon>
    </lineage>
</organism>
<dbReference type="Proteomes" id="UP000785679">
    <property type="component" value="Unassembled WGS sequence"/>
</dbReference>
<name>A0A8J8SX86_HALGN</name>